<evidence type="ECO:0000313" key="6">
    <source>
        <dbReference type="EMBL" id="PAQ12380.1"/>
    </source>
</evidence>
<evidence type="ECO:0008006" key="8">
    <source>
        <dbReference type="Google" id="ProtNLM"/>
    </source>
</evidence>
<dbReference type="GO" id="GO:0032259">
    <property type="term" value="P:methylation"/>
    <property type="evidence" value="ECO:0007669"/>
    <property type="project" value="UniProtKB-KW"/>
</dbReference>
<dbReference type="Proteomes" id="UP000216442">
    <property type="component" value="Unassembled WGS sequence"/>
</dbReference>
<evidence type="ECO:0000256" key="2">
    <source>
        <dbReference type="ARBA" id="ARBA00022603"/>
    </source>
</evidence>
<gene>
    <name evidence="6" type="ORF">CIT26_00815</name>
</gene>
<evidence type="ECO:0000256" key="1">
    <source>
        <dbReference type="ARBA" id="ARBA00010815"/>
    </source>
</evidence>
<name>A0A271LYB2_9HYPH</name>
<dbReference type="InterPro" id="IPR003333">
    <property type="entry name" value="CMAS"/>
</dbReference>
<dbReference type="OrthoDB" id="9782855at2"/>
<reference evidence="6 7" key="1">
    <citation type="submission" date="2017-08" db="EMBL/GenBank/DDBJ databases">
        <title>Mesorhizobium wenxinae sp. nov., a novel rhizobial species isolated from root nodules of chickpea (Cicer arietinum L.).</title>
        <authorList>
            <person name="Zhang J."/>
        </authorList>
    </citation>
    <scope>NUCLEOTIDE SEQUENCE [LARGE SCALE GENOMIC DNA]</scope>
    <source>
        <strain evidence="6 7">SDW018</strain>
    </source>
</reference>
<dbReference type="PIRSF" id="PIRSF003085">
    <property type="entry name" value="CMAS"/>
    <property type="match status" value="1"/>
</dbReference>
<organism evidence="6 7">
    <name type="scientific">Mesorhizobium temperatum</name>
    <dbReference type="NCBI Taxonomy" id="241416"/>
    <lineage>
        <taxon>Bacteria</taxon>
        <taxon>Pseudomonadati</taxon>
        <taxon>Pseudomonadota</taxon>
        <taxon>Alphaproteobacteria</taxon>
        <taxon>Hyphomicrobiales</taxon>
        <taxon>Phyllobacteriaceae</taxon>
        <taxon>Mesorhizobium</taxon>
    </lineage>
</organism>
<comment type="similarity">
    <text evidence="1">Belongs to the CFA/CMAS family.</text>
</comment>
<dbReference type="AlphaFoldDB" id="A0A271LYB2"/>
<proteinExistence type="inferred from homology"/>
<dbReference type="PANTHER" id="PTHR43667">
    <property type="entry name" value="CYCLOPROPANE-FATTY-ACYL-PHOSPHOLIPID SYNTHASE"/>
    <property type="match status" value="1"/>
</dbReference>
<dbReference type="Pfam" id="PF02353">
    <property type="entry name" value="CMAS"/>
    <property type="match status" value="1"/>
</dbReference>
<dbReference type="InterPro" id="IPR029063">
    <property type="entry name" value="SAM-dependent_MTases_sf"/>
</dbReference>
<dbReference type="Gene3D" id="3.40.50.150">
    <property type="entry name" value="Vaccinia Virus protein VP39"/>
    <property type="match status" value="1"/>
</dbReference>
<dbReference type="EMBL" id="NPKJ01000004">
    <property type="protein sequence ID" value="PAQ12380.1"/>
    <property type="molecule type" value="Genomic_DNA"/>
</dbReference>
<dbReference type="SUPFAM" id="SSF53335">
    <property type="entry name" value="S-adenosyl-L-methionine-dependent methyltransferases"/>
    <property type="match status" value="1"/>
</dbReference>
<sequence length="294" mass="33682">MSEQALESRPSGASAEAISYHYDVGTEFYRLWLDRNLTYSAARWGDPRQAAVSPVSLELAQEAKLDFHLRAVGVGPGDSLLDIGCGWGSMLRRAVEQYGVAAATGLTLSAEQHDYVRALDLPGVEVRLENYQDYRSAAKFSGIVSVGAFEHFTRPGLSAAEKVVIYRRFFERCRGWLNRGAHLSLQSITWGNVPRDATGFIMAQDVFPETDPPYVADVLEASADTFELIYMENRRCDYIRTLEVWLERLRTRQREIEAVTRTGTFEFYERYLRRSIYGFKKKQFQLCRFVFQRH</sequence>
<accession>A0A271LYB2</accession>
<evidence type="ECO:0000256" key="3">
    <source>
        <dbReference type="ARBA" id="ARBA00022679"/>
    </source>
</evidence>
<keyword evidence="7" id="KW-1185">Reference proteome</keyword>
<protein>
    <recommendedName>
        <fullName evidence="8">Cyclopropane-fatty-acyl-phospholipid synthase</fullName>
    </recommendedName>
</protein>
<dbReference type="RefSeq" id="WP_095490792.1">
    <property type="nucleotide sequence ID" value="NZ_NPKJ01000004.1"/>
</dbReference>
<dbReference type="GO" id="GO:0008610">
    <property type="term" value="P:lipid biosynthetic process"/>
    <property type="evidence" value="ECO:0007669"/>
    <property type="project" value="InterPro"/>
</dbReference>
<dbReference type="PANTHER" id="PTHR43667:SF1">
    <property type="entry name" value="CYCLOPROPANE-FATTY-ACYL-PHOSPHOLIPID SYNTHASE"/>
    <property type="match status" value="1"/>
</dbReference>
<evidence type="ECO:0000313" key="7">
    <source>
        <dbReference type="Proteomes" id="UP000216442"/>
    </source>
</evidence>
<evidence type="ECO:0000256" key="4">
    <source>
        <dbReference type="ARBA" id="ARBA00022691"/>
    </source>
</evidence>
<dbReference type="CDD" id="cd02440">
    <property type="entry name" value="AdoMet_MTases"/>
    <property type="match status" value="1"/>
</dbReference>
<evidence type="ECO:0000256" key="5">
    <source>
        <dbReference type="ARBA" id="ARBA00023098"/>
    </source>
</evidence>
<keyword evidence="5" id="KW-0443">Lipid metabolism</keyword>
<dbReference type="InterPro" id="IPR050723">
    <property type="entry name" value="CFA/CMAS"/>
</dbReference>
<keyword evidence="4" id="KW-0949">S-adenosyl-L-methionine</keyword>
<keyword evidence="2" id="KW-0489">Methyltransferase</keyword>
<keyword evidence="3" id="KW-0808">Transferase</keyword>
<dbReference type="GO" id="GO:0008168">
    <property type="term" value="F:methyltransferase activity"/>
    <property type="evidence" value="ECO:0007669"/>
    <property type="project" value="UniProtKB-KW"/>
</dbReference>
<comment type="caution">
    <text evidence="6">The sequence shown here is derived from an EMBL/GenBank/DDBJ whole genome shotgun (WGS) entry which is preliminary data.</text>
</comment>